<evidence type="ECO:0000259" key="12">
    <source>
        <dbReference type="Pfam" id="PF01694"/>
    </source>
</evidence>
<protein>
    <recommendedName>
        <fullName evidence="10">Rhomboid-type serine protease</fullName>
        <ecNumber evidence="10">3.4.21.105</ecNumber>
    </recommendedName>
</protein>
<evidence type="ECO:0000256" key="3">
    <source>
        <dbReference type="ARBA" id="ARBA00009045"/>
    </source>
</evidence>
<dbReference type="Proteomes" id="UP001479436">
    <property type="component" value="Unassembled WGS sequence"/>
</dbReference>
<dbReference type="InterPro" id="IPR022764">
    <property type="entry name" value="Peptidase_S54_rhomboid_dom"/>
</dbReference>
<dbReference type="PANTHER" id="PTHR22936:SF69">
    <property type="entry name" value="RHOMBOID-LIKE PROTEIN"/>
    <property type="match status" value="1"/>
</dbReference>
<dbReference type="InterPro" id="IPR035952">
    <property type="entry name" value="Rhomboid-like_sf"/>
</dbReference>
<gene>
    <name evidence="13" type="ORF">K7432_008251</name>
</gene>
<keyword evidence="4 10" id="KW-0645">Protease</keyword>
<keyword evidence="14" id="KW-1185">Reference proteome</keyword>
<feature type="transmembrane region" description="Helical" evidence="10">
    <location>
        <begin position="241"/>
        <end position="260"/>
    </location>
</feature>
<feature type="domain" description="Peptidase S54 rhomboid" evidence="12">
    <location>
        <begin position="200"/>
        <end position="337"/>
    </location>
</feature>
<feature type="transmembrane region" description="Helical" evidence="10">
    <location>
        <begin position="352"/>
        <end position="373"/>
    </location>
</feature>
<dbReference type="Pfam" id="PF01694">
    <property type="entry name" value="Rhomboid"/>
    <property type="match status" value="1"/>
</dbReference>
<evidence type="ECO:0000256" key="2">
    <source>
        <dbReference type="ARBA" id="ARBA00004141"/>
    </source>
</evidence>
<evidence type="ECO:0000313" key="14">
    <source>
        <dbReference type="Proteomes" id="UP001479436"/>
    </source>
</evidence>
<feature type="transmembrane region" description="Helical" evidence="10">
    <location>
        <begin position="202"/>
        <end position="220"/>
    </location>
</feature>
<feature type="transmembrane region" description="Helical" evidence="10">
    <location>
        <begin position="297"/>
        <end position="314"/>
    </location>
</feature>
<evidence type="ECO:0000256" key="6">
    <source>
        <dbReference type="ARBA" id="ARBA00022801"/>
    </source>
</evidence>
<accession>A0ABR2VZ32</accession>
<keyword evidence="7 10" id="KW-0720">Serine protease</keyword>
<evidence type="ECO:0000313" key="13">
    <source>
        <dbReference type="EMBL" id="KAK9710690.1"/>
    </source>
</evidence>
<evidence type="ECO:0000256" key="7">
    <source>
        <dbReference type="ARBA" id="ARBA00022825"/>
    </source>
</evidence>
<dbReference type="EMBL" id="JASJQH010007324">
    <property type="protein sequence ID" value="KAK9710690.1"/>
    <property type="molecule type" value="Genomic_DNA"/>
</dbReference>
<comment type="caution">
    <text evidence="13">The sequence shown here is derived from an EMBL/GenBank/DDBJ whole genome shotgun (WGS) entry which is preliminary data.</text>
</comment>
<feature type="region of interest" description="Disordered" evidence="11">
    <location>
        <begin position="1"/>
        <end position="65"/>
    </location>
</feature>
<organism evidence="13 14">
    <name type="scientific">Basidiobolus ranarum</name>
    <dbReference type="NCBI Taxonomy" id="34480"/>
    <lineage>
        <taxon>Eukaryota</taxon>
        <taxon>Fungi</taxon>
        <taxon>Fungi incertae sedis</taxon>
        <taxon>Zoopagomycota</taxon>
        <taxon>Entomophthoromycotina</taxon>
        <taxon>Basidiobolomycetes</taxon>
        <taxon>Basidiobolales</taxon>
        <taxon>Basidiobolaceae</taxon>
        <taxon>Basidiobolus</taxon>
    </lineage>
</organism>
<feature type="transmembrane region" description="Helical" evidence="10">
    <location>
        <begin position="266"/>
        <end position="285"/>
    </location>
</feature>
<comment type="function">
    <text evidence="10">Serine protease involved in intramembrane proteolysis.</text>
</comment>
<keyword evidence="8 10" id="KW-1133">Transmembrane helix</keyword>
<comment type="subcellular location">
    <subcellularLocation>
        <location evidence="2 10">Membrane</location>
        <topology evidence="2 10">Multi-pass membrane protein</topology>
    </subcellularLocation>
</comment>
<dbReference type="InterPro" id="IPR002610">
    <property type="entry name" value="Peptidase_S54_rhomboid-like"/>
</dbReference>
<evidence type="ECO:0000256" key="5">
    <source>
        <dbReference type="ARBA" id="ARBA00022692"/>
    </source>
</evidence>
<dbReference type="PANTHER" id="PTHR22936">
    <property type="entry name" value="RHOMBOID-RELATED"/>
    <property type="match status" value="1"/>
</dbReference>
<keyword evidence="9 10" id="KW-0472">Membrane</keyword>
<dbReference type="SUPFAM" id="SSF144091">
    <property type="entry name" value="Rhomboid-like"/>
    <property type="match status" value="1"/>
</dbReference>
<dbReference type="Gene3D" id="1.20.1540.10">
    <property type="entry name" value="Rhomboid-like"/>
    <property type="match status" value="1"/>
</dbReference>
<evidence type="ECO:0000256" key="4">
    <source>
        <dbReference type="ARBA" id="ARBA00022670"/>
    </source>
</evidence>
<keyword evidence="6 10" id="KW-0378">Hydrolase</keyword>
<comment type="catalytic activity">
    <reaction evidence="1 10">
        <text>Cleaves type-1 transmembrane domains using a catalytic dyad composed of serine and histidine that are contributed by different transmembrane domains.</text>
        <dbReference type="EC" id="3.4.21.105"/>
    </reaction>
</comment>
<evidence type="ECO:0000256" key="1">
    <source>
        <dbReference type="ARBA" id="ARBA00000156"/>
    </source>
</evidence>
<feature type="compositionally biased region" description="Polar residues" evidence="11">
    <location>
        <begin position="1"/>
        <end position="11"/>
    </location>
</feature>
<evidence type="ECO:0000256" key="8">
    <source>
        <dbReference type="ARBA" id="ARBA00022989"/>
    </source>
</evidence>
<evidence type="ECO:0000256" key="10">
    <source>
        <dbReference type="RuleBase" id="RU362115"/>
    </source>
</evidence>
<dbReference type="EC" id="3.4.21.105" evidence="10"/>
<feature type="transmembrane region" description="Helical" evidence="10">
    <location>
        <begin position="105"/>
        <end position="127"/>
    </location>
</feature>
<proteinExistence type="inferred from homology"/>
<comment type="similarity">
    <text evidence="3 10">Belongs to the peptidase S54 family.</text>
</comment>
<keyword evidence="5 10" id="KW-0812">Transmembrane</keyword>
<reference evidence="13 14" key="1">
    <citation type="submission" date="2023-04" db="EMBL/GenBank/DDBJ databases">
        <title>Genome of Basidiobolus ranarum AG-B5.</title>
        <authorList>
            <person name="Stajich J.E."/>
            <person name="Carter-House D."/>
            <person name="Gryganskyi A."/>
        </authorList>
    </citation>
    <scope>NUCLEOTIDE SEQUENCE [LARGE SCALE GENOMIC DNA]</scope>
    <source>
        <strain evidence="13 14">AG-B5</strain>
    </source>
</reference>
<name>A0ABR2VZ32_9FUNG</name>
<feature type="transmembrane region" description="Helical" evidence="10">
    <location>
        <begin position="320"/>
        <end position="340"/>
    </location>
</feature>
<sequence length="403" mass="45033">MSHSATQSTPSKDYDKISVLNESSNVAHERKKIHTESEEEYVRTLNAQENTPFSMAPAPPSDTYPPQNTSYYPLEARTETGEFTSVSVESRRTAKIKKQLAKKKYWTPWFIRIVSAGQLILLIYSLYRNSQLTGSWIQTKPYFNWLIGPAPETLINVGARYVPCMRTTPYLGQEMLCSTGNKCELETVCGFGGFHGAAPNQWFRFITPIFLHGGVLHYIMNMVYQLGNGAQMERDMGPFRMALLYMISGIGGFIFGANFAPPNMPSVGASGALFGLIGCQVVDLVQHWRLIENPCRELTKMIILLIINFALGLLPSIDNFAHIGGFICGIFSSLLLLPTIHISSADKWIKRGLMVFGLAIVIVLFTVGLRGFYSGTDANVYCPWCKYFSCLPINGWCDTMYAN</sequence>
<evidence type="ECO:0000256" key="9">
    <source>
        <dbReference type="ARBA" id="ARBA00023136"/>
    </source>
</evidence>
<evidence type="ECO:0000256" key="11">
    <source>
        <dbReference type="SAM" id="MobiDB-lite"/>
    </source>
</evidence>